<gene>
    <name evidence="1" type="ORF">TSOC_011946</name>
</gene>
<dbReference type="EMBL" id="PGGS01000722">
    <property type="protein sequence ID" value="PNH02102.1"/>
    <property type="molecule type" value="Genomic_DNA"/>
</dbReference>
<name>A0A2J7ZPC2_9CHLO</name>
<sequence length="146" mass="16039">MCDLLCAELPQNQHPELRQLALLANGNRSTHSRSFGCCVEEYEAGHVKQAVVLLRAAVGYKWFRSAMRWPVCFLWERLAFARLAEREQGAVLRWGTHAHNPHGSIAIYPGAQVASFVEVFRAVGDVPGANAWAYVPPPAGAAVAET</sequence>
<organism evidence="1 2">
    <name type="scientific">Tetrabaena socialis</name>
    <dbReference type="NCBI Taxonomy" id="47790"/>
    <lineage>
        <taxon>Eukaryota</taxon>
        <taxon>Viridiplantae</taxon>
        <taxon>Chlorophyta</taxon>
        <taxon>core chlorophytes</taxon>
        <taxon>Chlorophyceae</taxon>
        <taxon>CS clade</taxon>
        <taxon>Chlamydomonadales</taxon>
        <taxon>Tetrabaenaceae</taxon>
        <taxon>Tetrabaena</taxon>
    </lineage>
</organism>
<proteinExistence type="predicted"/>
<protein>
    <submittedName>
        <fullName evidence="1">Uncharacterized protein</fullName>
    </submittedName>
</protein>
<evidence type="ECO:0000313" key="2">
    <source>
        <dbReference type="Proteomes" id="UP000236333"/>
    </source>
</evidence>
<reference evidence="1 2" key="1">
    <citation type="journal article" date="2017" name="Mol. Biol. Evol.">
        <title>The 4-celled Tetrabaena socialis nuclear genome reveals the essential components for genetic control of cell number at the origin of multicellularity in the volvocine lineage.</title>
        <authorList>
            <person name="Featherston J."/>
            <person name="Arakaki Y."/>
            <person name="Hanschen E.R."/>
            <person name="Ferris P.J."/>
            <person name="Michod R.E."/>
            <person name="Olson B.J.S.C."/>
            <person name="Nozaki H."/>
            <person name="Durand P.M."/>
        </authorList>
    </citation>
    <scope>NUCLEOTIDE SEQUENCE [LARGE SCALE GENOMIC DNA]</scope>
    <source>
        <strain evidence="1 2">NIES-571</strain>
    </source>
</reference>
<dbReference type="OrthoDB" id="2155333at2759"/>
<dbReference type="AlphaFoldDB" id="A0A2J7ZPC2"/>
<accession>A0A2J7ZPC2</accession>
<dbReference type="Proteomes" id="UP000236333">
    <property type="component" value="Unassembled WGS sequence"/>
</dbReference>
<evidence type="ECO:0000313" key="1">
    <source>
        <dbReference type="EMBL" id="PNH02102.1"/>
    </source>
</evidence>
<comment type="caution">
    <text evidence="1">The sequence shown here is derived from an EMBL/GenBank/DDBJ whole genome shotgun (WGS) entry which is preliminary data.</text>
</comment>
<keyword evidence="2" id="KW-1185">Reference proteome</keyword>